<gene>
    <name evidence="2" type="ORF">ACCUM_4467</name>
</gene>
<feature type="compositionally biased region" description="Polar residues" evidence="1">
    <location>
        <begin position="59"/>
        <end position="73"/>
    </location>
</feature>
<accession>A0A5S4ELR8</accession>
<protein>
    <submittedName>
        <fullName evidence="2">Uncharacterized protein</fullName>
    </submittedName>
</protein>
<reference evidence="2 3" key="1">
    <citation type="submission" date="2019-04" db="EMBL/GenBank/DDBJ databases">
        <title>A novel phosphate-accumulating bacterium identified in bioreactor for phosphate removal from wastewater.</title>
        <authorList>
            <person name="Kotlyarov R.Y."/>
            <person name="Beletsky A.V."/>
            <person name="Kallistova A.Y."/>
            <person name="Dorofeev A.G."/>
            <person name="Nikolaev Y.Y."/>
            <person name="Pimenov N.V."/>
            <person name="Ravin N.V."/>
            <person name="Mardanov A.V."/>
        </authorList>
    </citation>
    <scope>NUCLEOTIDE SEQUENCE [LARGE SCALE GENOMIC DNA]</scope>
    <source>
        <strain evidence="2 3">Bin19</strain>
    </source>
</reference>
<sequence>MKCSWDHGDAPGGGQKTLLKHQLGATNDVQYKGLFAPLQHSYIRHKRYFWNENGKPASVSHQGQPSTPPFNFT</sequence>
<dbReference type="AlphaFoldDB" id="A0A5S4ELR8"/>
<dbReference type="EMBL" id="SWAD01000055">
    <property type="protein sequence ID" value="TMQ76320.1"/>
    <property type="molecule type" value="Genomic_DNA"/>
</dbReference>
<evidence type="ECO:0000313" key="2">
    <source>
        <dbReference type="EMBL" id="TMQ76320.1"/>
    </source>
</evidence>
<feature type="region of interest" description="Disordered" evidence="1">
    <location>
        <begin position="53"/>
        <end position="73"/>
    </location>
</feature>
<evidence type="ECO:0000256" key="1">
    <source>
        <dbReference type="SAM" id="MobiDB-lite"/>
    </source>
</evidence>
<evidence type="ECO:0000313" key="3">
    <source>
        <dbReference type="Proteomes" id="UP000306324"/>
    </source>
</evidence>
<comment type="caution">
    <text evidence="2">The sequence shown here is derived from an EMBL/GenBank/DDBJ whole genome shotgun (WGS) entry which is preliminary data.</text>
</comment>
<name>A0A5S4ELR8_9PROT</name>
<organism evidence="2 3">
    <name type="scientific">Candidatus Accumulibacter phosphatis</name>
    <dbReference type="NCBI Taxonomy" id="327160"/>
    <lineage>
        <taxon>Bacteria</taxon>
        <taxon>Pseudomonadati</taxon>
        <taxon>Pseudomonadota</taxon>
        <taxon>Betaproteobacteria</taxon>
        <taxon>Candidatus Accumulibacter</taxon>
    </lineage>
</organism>
<dbReference type="Proteomes" id="UP000306324">
    <property type="component" value="Unassembled WGS sequence"/>
</dbReference>
<keyword evidence="3" id="KW-1185">Reference proteome</keyword>
<proteinExistence type="predicted"/>